<dbReference type="KEGG" id="soy:115875884"/>
<dbReference type="SUPFAM" id="SSF48264">
    <property type="entry name" value="Cytochrome P450"/>
    <property type="match status" value="1"/>
</dbReference>
<dbReference type="FunCoup" id="A0A6J2X8X0">
    <property type="interactions" value="69"/>
</dbReference>
<proteinExistence type="inferred from homology"/>
<evidence type="ECO:0000256" key="3">
    <source>
        <dbReference type="ARBA" id="ARBA00004406"/>
    </source>
</evidence>
<keyword evidence="15" id="KW-1133">Transmembrane helix</keyword>
<keyword evidence="6 13" id="KW-0479">Metal-binding</keyword>
<keyword evidence="15" id="KW-0812">Transmembrane</keyword>
<dbReference type="Pfam" id="PF00067">
    <property type="entry name" value="p450"/>
    <property type="match status" value="1"/>
</dbReference>
<dbReference type="PANTHER" id="PTHR24292">
    <property type="entry name" value="CYTOCHROME P450"/>
    <property type="match status" value="1"/>
</dbReference>
<evidence type="ECO:0000256" key="2">
    <source>
        <dbReference type="ARBA" id="ARBA00004174"/>
    </source>
</evidence>
<dbReference type="InterPro" id="IPR001128">
    <property type="entry name" value="Cyt_P450"/>
</dbReference>
<dbReference type="AlphaFoldDB" id="A0A6J2X8X0"/>
<evidence type="ECO:0000256" key="9">
    <source>
        <dbReference type="ARBA" id="ARBA00023002"/>
    </source>
</evidence>
<dbReference type="InParanoid" id="A0A6J2X8X0"/>
<dbReference type="GeneID" id="115875884"/>
<evidence type="ECO:0000256" key="1">
    <source>
        <dbReference type="ARBA" id="ARBA00001971"/>
    </source>
</evidence>
<evidence type="ECO:0000313" key="16">
    <source>
        <dbReference type="Proteomes" id="UP000504635"/>
    </source>
</evidence>
<comment type="subcellular location">
    <subcellularLocation>
        <location evidence="3">Endoplasmic reticulum membrane</location>
        <topology evidence="3">Peripheral membrane protein</topology>
    </subcellularLocation>
    <subcellularLocation>
        <location evidence="2">Microsome membrane</location>
        <topology evidence="2">Peripheral membrane protein</topology>
    </subcellularLocation>
</comment>
<dbReference type="GO" id="GO:0005506">
    <property type="term" value="F:iron ion binding"/>
    <property type="evidence" value="ECO:0007669"/>
    <property type="project" value="InterPro"/>
</dbReference>
<dbReference type="OrthoDB" id="2789670at2759"/>
<dbReference type="PANTHER" id="PTHR24292:SF45">
    <property type="entry name" value="CYTOCHROME P450 6G1-RELATED"/>
    <property type="match status" value="1"/>
</dbReference>
<dbReference type="Gene3D" id="1.10.630.10">
    <property type="entry name" value="Cytochrome P450"/>
    <property type="match status" value="1"/>
</dbReference>
<keyword evidence="5 13" id="KW-0349">Heme</keyword>
<dbReference type="InterPro" id="IPR036396">
    <property type="entry name" value="Cyt_P450_sf"/>
</dbReference>
<sequence length="492" mass="56217">MFVFWSVFLGLLAITYFLIYKYVTRNFSFWKNRKIFYIKPTPFFGNLLPVFTMKTTIGDLIMDFYKRTEDDYFGIFVLDRPVLVVRSPKLAKNIMLKDFASFHNRVITTSDKDPILSNMLFFNKRSMWKVIRAKLTPVFTSGKLKAMLPVIIQESEALKSYIDGKLLGVPNVETKEVCGKYSTNLIALTAFGVDAKCFENENAEFRAIGKAIWETSFSNAVRQLGSNFFPGLINTFGISFVSGKLIKQMKSIINSVINTRNQLNQNKGNDLIDILRGMDGANMSNDMILAQAVQFFVAGFDTISSTMSFTLYELAMNQDIQDKLRLEIKENLEANHGVTYDGYNEIKYLDMVISEALRKYPVLPFLERECTSTYKFEGTDLVVEKGQAVYISTFGMQYDEKYFPDPERFDPERFCDKNEINKEGFYFTPFGEGPRICIGNRYGLMAVKVGLIAILSRFRVIRSSKTPEKITFEPKSFLVQASGGIPLQFAPL</sequence>
<organism evidence="16 17">
    <name type="scientific">Sitophilus oryzae</name>
    <name type="common">Rice weevil</name>
    <name type="synonym">Curculio oryzae</name>
    <dbReference type="NCBI Taxonomy" id="7048"/>
    <lineage>
        <taxon>Eukaryota</taxon>
        <taxon>Metazoa</taxon>
        <taxon>Ecdysozoa</taxon>
        <taxon>Arthropoda</taxon>
        <taxon>Hexapoda</taxon>
        <taxon>Insecta</taxon>
        <taxon>Pterygota</taxon>
        <taxon>Neoptera</taxon>
        <taxon>Endopterygota</taxon>
        <taxon>Coleoptera</taxon>
        <taxon>Polyphaga</taxon>
        <taxon>Cucujiformia</taxon>
        <taxon>Curculionidae</taxon>
        <taxon>Dryophthorinae</taxon>
        <taxon>Sitophilus</taxon>
    </lineage>
</organism>
<evidence type="ECO:0000256" key="4">
    <source>
        <dbReference type="ARBA" id="ARBA00010617"/>
    </source>
</evidence>
<dbReference type="GO" id="GO:0020037">
    <property type="term" value="F:heme binding"/>
    <property type="evidence" value="ECO:0007669"/>
    <property type="project" value="InterPro"/>
</dbReference>
<reference evidence="17" key="1">
    <citation type="submission" date="2025-08" db="UniProtKB">
        <authorList>
            <consortium name="RefSeq"/>
        </authorList>
    </citation>
    <scope>IDENTIFICATION</scope>
    <source>
        <tissue evidence="17">Gonads</tissue>
    </source>
</reference>
<dbReference type="PRINTS" id="PR00463">
    <property type="entry name" value="EP450I"/>
</dbReference>
<dbReference type="RefSeq" id="XP_030747304.1">
    <property type="nucleotide sequence ID" value="XM_030891444.1"/>
</dbReference>
<evidence type="ECO:0000256" key="14">
    <source>
        <dbReference type="RuleBase" id="RU000461"/>
    </source>
</evidence>
<evidence type="ECO:0000256" key="7">
    <source>
        <dbReference type="ARBA" id="ARBA00022824"/>
    </source>
</evidence>
<comment type="similarity">
    <text evidence="4 14">Belongs to the cytochrome P450 family.</text>
</comment>
<keyword evidence="10 13" id="KW-0408">Iron</keyword>
<feature type="binding site" description="axial binding residue" evidence="13">
    <location>
        <position position="437"/>
    </location>
    <ligand>
        <name>heme</name>
        <dbReference type="ChEBI" id="CHEBI:30413"/>
    </ligand>
    <ligandPart>
        <name>Fe</name>
        <dbReference type="ChEBI" id="CHEBI:18248"/>
    </ligandPart>
</feature>
<dbReference type="CDD" id="cd11056">
    <property type="entry name" value="CYP6-like"/>
    <property type="match status" value="1"/>
</dbReference>
<keyword evidence="12 15" id="KW-0472">Membrane</keyword>
<name>A0A6J2X8X0_SITOR</name>
<protein>
    <submittedName>
        <fullName evidence="17">Cytochrome P450 6j1-like</fullName>
    </submittedName>
</protein>
<dbReference type="PRINTS" id="PR00385">
    <property type="entry name" value="P450"/>
</dbReference>
<keyword evidence="8" id="KW-0492">Microsome</keyword>
<keyword evidence="16" id="KW-1185">Reference proteome</keyword>
<dbReference type="GO" id="GO:0016705">
    <property type="term" value="F:oxidoreductase activity, acting on paired donors, with incorporation or reduction of molecular oxygen"/>
    <property type="evidence" value="ECO:0007669"/>
    <property type="project" value="InterPro"/>
</dbReference>
<dbReference type="GO" id="GO:0005789">
    <property type="term" value="C:endoplasmic reticulum membrane"/>
    <property type="evidence" value="ECO:0007669"/>
    <property type="project" value="UniProtKB-SubCell"/>
</dbReference>
<comment type="cofactor">
    <cofactor evidence="1 13">
        <name>heme</name>
        <dbReference type="ChEBI" id="CHEBI:30413"/>
    </cofactor>
</comment>
<dbReference type="InterPro" id="IPR050476">
    <property type="entry name" value="Insect_CytP450_Detox"/>
</dbReference>
<dbReference type="InterPro" id="IPR017972">
    <property type="entry name" value="Cyt_P450_CS"/>
</dbReference>
<gene>
    <name evidence="17" type="primary">LOC115875884</name>
</gene>
<evidence type="ECO:0000256" key="13">
    <source>
        <dbReference type="PIRSR" id="PIRSR602401-1"/>
    </source>
</evidence>
<evidence type="ECO:0000256" key="10">
    <source>
        <dbReference type="ARBA" id="ARBA00023004"/>
    </source>
</evidence>
<evidence type="ECO:0000256" key="15">
    <source>
        <dbReference type="SAM" id="Phobius"/>
    </source>
</evidence>
<evidence type="ECO:0000256" key="8">
    <source>
        <dbReference type="ARBA" id="ARBA00022848"/>
    </source>
</evidence>
<dbReference type="PROSITE" id="PS00086">
    <property type="entry name" value="CYTOCHROME_P450"/>
    <property type="match status" value="1"/>
</dbReference>
<accession>A0A6J2X8X0</accession>
<evidence type="ECO:0000256" key="5">
    <source>
        <dbReference type="ARBA" id="ARBA00022617"/>
    </source>
</evidence>
<keyword evidence="7" id="KW-0256">Endoplasmic reticulum</keyword>
<evidence type="ECO:0000256" key="12">
    <source>
        <dbReference type="ARBA" id="ARBA00023136"/>
    </source>
</evidence>
<dbReference type="Proteomes" id="UP000504635">
    <property type="component" value="Unplaced"/>
</dbReference>
<dbReference type="FunFam" id="1.10.630.10:FF:000042">
    <property type="entry name" value="Cytochrome P450"/>
    <property type="match status" value="1"/>
</dbReference>
<keyword evidence="11 14" id="KW-0503">Monooxygenase</keyword>
<feature type="transmembrane region" description="Helical" evidence="15">
    <location>
        <begin position="6"/>
        <end position="23"/>
    </location>
</feature>
<dbReference type="GO" id="GO:0004497">
    <property type="term" value="F:monooxygenase activity"/>
    <property type="evidence" value="ECO:0007669"/>
    <property type="project" value="UniProtKB-KW"/>
</dbReference>
<dbReference type="InterPro" id="IPR002401">
    <property type="entry name" value="Cyt_P450_E_grp-I"/>
</dbReference>
<evidence type="ECO:0000313" key="17">
    <source>
        <dbReference type="RefSeq" id="XP_030747304.1"/>
    </source>
</evidence>
<evidence type="ECO:0000256" key="11">
    <source>
        <dbReference type="ARBA" id="ARBA00023033"/>
    </source>
</evidence>
<keyword evidence="9 14" id="KW-0560">Oxidoreductase</keyword>
<evidence type="ECO:0000256" key="6">
    <source>
        <dbReference type="ARBA" id="ARBA00022723"/>
    </source>
</evidence>